<reference evidence="4" key="1">
    <citation type="submission" date="2021-04" db="EMBL/GenBank/DDBJ databases">
        <title>Isolation and polyphasic classification of algal microorganism.</title>
        <authorList>
            <person name="Wang S."/>
        </authorList>
    </citation>
    <scope>NUCLEOTIDE SEQUENCE</scope>
    <source>
        <strain evidence="4">720a</strain>
    </source>
</reference>
<organism evidence="4 5">
    <name type="scientific">Virgibacillus salarius</name>
    <dbReference type="NCBI Taxonomy" id="447199"/>
    <lineage>
        <taxon>Bacteria</taxon>
        <taxon>Bacillati</taxon>
        <taxon>Bacillota</taxon>
        <taxon>Bacilli</taxon>
        <taxon>Bacillales</taxon>
        <taxon>Bacillaceae</taxon>
        <taxon>Virgibacillus</taxon>
    </lineage>
</organism>
<dbReference type="InterPro" id="IPR051121">
    <property type="entry name" value="FAH"/>
</dbReference>
<dbReference type="GO" id="GO:0046872">
    <property type="term" value="F:metal ion binding"/>
    <property type="evidence" value="ECO:0007669"/>
    <property type="project" value="UniProtKB-KW"/>
</dbReference>
<dbReference type="SUPFAM" id="SSF56529">
    <property type="entry name" value="FAH"/>
    <property type="match status" value="1"/>
</dbReference>
<evidence type="ECO:0000313" key="4">
    <source>
        <dbReference type="EMBL" id="MBR7796284.1"/>
    </source>
</evidence>
<dbReference type="NCBIfam" id="TIGR02305">
    <property type="entry name" value="HpaG-N-term"/>
    <property type="match status" value="1"/>
</dbReference>
<dbReference type="EMBL" id="JAGSOT010000024">
    <property type="protein sequence ID" value="MBR7796284.1"/>
    <property type="molecule type" value="Genomic_DNA"/>
</dbReference>
<dbReference type="InterPro" id="IPR012686">
    <property type="entry name" value="HPA_isomer/decarb_N"/>
</dbReference>
<name>A0A941DSF5_9BACI</name>
<sequence length="262" mass="28736">MKTVRLKMSGIQHYREAKVDVENGKIEIAGTSYKQEEVSYDIPVSGTVYGTLLNYQGEYKQLEKAMYETPYLAPPKAPILYIKPVNTFASAGSMIVLPEDISELEMGAALGVVIGKSATKVNEVEALSYVEGYTIVNDVTIPHDSVYRPAIKEKARDGFCPIGPWVVTRDSVDSPNDLQIRVRINGVLKQENNTKNLIRSVEKLIADVTAFMTLAKGDVLLVGIPEDPPVARINDVVQIEINKIGILENTITTEEALVGGRA</sequence>
<dbReference type="PANTHER" id="PTHR42796">
    <property type="entry name" value="FUMARYLACETOACETATE HYDROLASE DOMAIN-CONTAINING PROTEIN 2A-RELATED"/>
    <property type="match status" value="1"/>
</dbReference>
<gene>
    <name evidence="4" type="ORF">KCX74_09565</name>
</gene>
<evidence type="ECO:0000313" key="5">
    <source>
        <dbReference type="Proteomes" id="UP000675284"/>
    </source>
</evidence>
<proteinExistence type="inferred from homology"/>
<dbReference type="GO" id="GO:0018800">
    <property type="term" value="F:5-oxopent-3-ene-1,2,5-tricarboxylate decarboxylase activity"/>
    <property type="evidence" value="ECO:0007669"/>
    <property type="project" value="InterPro"/>
</dbReference>
<protein>
    <submittedName>
        <fullName evidence="4">Fumarylacetoacetate hydrolase family protein</fullName>
    </submittedName>
</protein>
<keyword evidence="4" id="KW-0378">Hydrolase</keyword>
<dbReference type="RefSeq" id="WP_026681707.1">
    <property type="nucleotide sequence ID" value="NZ_BAAACY010000110.1"/>
</dbReference>
<dbReference type="AlphaFoldDB" id="A0A941DSF5"/>
<comment type="caution">
    <text evidence="4">The sequence shown here is derived from an EMBL/GenBank/DDBJ whole genome shotgun (WGS) entry which is preliminary data.</text>
</comment>
<dbReference type="PANTHER" id="PTHR42796:SF4">
    <property type="entry name" value="FUMARYLACETOACETATE HYDROLASE DOMAIN-CONTAINING PROTEIN 2A"/>
    <property type="match status" value="1"/>
</dbReference>
<evidence type="ECO:0000259" key="3">
    <source>
        <dbReference type="Pfam" id="PF01557"/>
    </source>
</evidence>
<evidence type="ECO:0000256" key="2">
    <source>
        <dbReference type="ARBA" id="ARBA00022723"/>
    </source>
</evidence>
<comment type="similarity">
    <text evidence="1">Belongs to the FAH family.</text>
</comment>
<accession>A0A941DSF5</accession>
<evidence type="ECO:0000256" key="1">
    <source>
        <dbReference type="ARBA" id="ARBA00010211"/>
    </source>
</evidence>
<dbReference type="GO" id="GO:0016787">
    <property type="term" value="F:hydrolase activity"/>
    <property type="evidence" value="ECO:0007669"/>
    <property type="project" value="UniProtKB-KW"/>
</dbReference>
<keyword evidence="2" id="KW-0479">Metal-binding</keyword>
<dbReference type="InterPro" id="IPR036663">
    <property type="entry name" value="Fumarylacetoacetase_C_sf"/>
</dbReference>
<dbReference type="Pfam" id="PF01557">
    <property type="entry name" value="FAA_hydrolase"/>
    <property type="match status" value="1"/>
</dbReference>
<dbReference type="GO" id="GO:0044281">
    <property type="term" value="P:small molecule metabolic process"/>
    <property type="evidence" value="ECO:0007669"/>
    <property type="project" value="UniProtKB-ARBA"/>
</dbReference>
<feature type="domain" description="Fumarylacetoacetase-like C-terminal" evidence="3">
    <location>
        <begin position="47"/>
        <end position="251"/>
    </location>
</feature>
<dbReference type="InterPro" id="IPR011234">
    <property type="entry name" value="Fumarylacetoacetase-like_C"/>
</dbReference>
<keyword evidence="5" id="KW-1185">Reference proteome</keyword>
<dbReference type="GO" id="GO:0008704">
    <property type="term" value="F:5-carboxymethyl-2-hydroxymuconate delta-isomerase activity"/>
    <property type="evidence" value="ECO:0007669"/>
    <property type="project" value="InterPro"/>
</dbReference>
<dbReference type="Proteomes" id="UP000675284">
    <property type="component" value="Unassembled WGS sequence"/>
</dbReference>
<dbReference type="Gene3D" id="3.90.850.10">
    <property type="entry name" value="Fumarylacetoacetase-like, C-terminal domain"/>
    <property type="match status" value="1"/>
</dbReference>